<feature type="domain" description="Inactive transglutaminase fused to 7 transmembrane helices" evidence="2">
    <location>
        <begin position="23"/>
        <end position="183"/>
    </location>
</feature>
<keyword evidence="5" id="KW-1185">Reference proteome</keyword>
<organism evidence="4 5">
    <name type="scientific">Ketobacter alkanivorans</name>
    <dbReference type="NCBI Taxonomy" id="1917421"/>
    <lineage>
        <taxon>Bacteria</taxon>
        <taxon>Pseudomonadati</taxon>
        <taxon>Pseudomonadota</taxon>
        <taxon>Gammaproteobacteria</taxon>
        <taxon>Pseudomonadales</taxon>
        <taxon>Ketobacteraceae</taxon>
        <taxon>Ketobacter</taxon>
    </lineage>
</organism>
<dbReference type="OrthoDB" id="253840at2"/>
<feature type="transmembrane region" description="Helical" evidence="1">
    <location>
        <begin position="356"/>
        <end position="376"/>
    </location>
</feature>
<dbReference type="Proteomes" id="UP000235116">
    <property type="component" value="Chromosome"/>
</dbReference>
<keyword evidence="1" id="KW-1133">Transmembrane helix</keyword>
<dbReference type="Pfam" id="PF14400">
    <property type="entry name" value="Transglut_i_TM"/>
    <property type="match status" value="1"/>
</dbReference>
<dbReference type="RefSeq" id="WP_101895636.1">
    <property type="nucleotide sequence ID" value="NZ_CP022684.1"/>
</dbReference>
<protein>
    <recommendedName>
        <fullName evidence="6">Inactive transglutaminase fused to 7 transmembrane helices</fullName>
    </recommendedName>
</protein>
<feature type="transmembrane region" description="Helical" evidence="1">
    <location>
        <begin position="6"/>
        <end position="23"/>
    </location>
</feature>
<dbReference type="Pfam" id="PF14402">
    <property type="entry name" value="7TM_transglut"/>
    <property type="match status" value="1"/>
</dbReference>
<evidence type="ECO:0000313" key="4">
    <source>
        <dbReference type="EMBL" id="AUM14262.1"/>
    </source>
</evidence>
<feature type="transmembrane region" description="Helical" evidence="1">
    <location>
        <begin position="388"/>
        <end position="409"/>
    </location>
</feature>
<dbReference type="EMBL" id="CP022684">
    <property type="protein sequence ID" value="AUM14262.1"/>
    <property type="molecule type" value="Genomic_DNA"/>
</dbReference>
<evidence type="ECO:0000259" key="2">
    <source>
        <dbReference type="Pfam" id="PF14400"/>
    </source>
</evidence>
<feature type="transmembrane region" description="Helical" evidence="1">
    <location>
        <begin position="415"/>
        <end position="432"/>
    </location>
</feature>
<feature type="domain" description="7 transmembrane helices usually fused to an inactive transglutaminase" evidence="3">
    <location>
        <begin position="260"/>
        <end position="505"/>
    </location>
</feature>
<feature type="transmembrane region" description="Helical" evidence="1">
    <location>
        <begin position="322"/>
        <end position="350"/>
    </location>
</feature>
<keyword evidence="1" id="KW-0812">Transmembrane</keyword>
<gene>
    <name evidence="4" type="ORF">Kalk_18340</name>
</gene>
<feature type="transmembrane region" description="Helical" evidence="1">
    <location>
        <begin position="467"/>
        <end position="488"/>
    </location>
</feature>
<evidence type="ECO:0000256" key="1">
    <source>
        <dbReference type="SAM" id="Phobius"/>
    </source>
</evidence>
<dbReference type="AlphaFoldDB" id="A0A2K9LPM2"/>
<keyword evidence="1" id="KW-0472">Membrane</keyword>
<evidence type="ECO:0000313" key="5">
    <source>
        <dbReference type="Proteomes" id="UP000235116"/>
    </source>
</evidence>
<sequence>MKNQRINVVALILIAIALSAVYYKHEKLGLPLKPAEQSEVWTVEAKLQFKANGGPAKANFYIPRDPPGFIKLNEDYISSNYGLATEKDEVNREALWAVRRAKGKQVLYYRMEFTRDNSSTKPRTAPKPSYPQVPDYEEPLGSAVRALLKEVRSHSADVITFTRELLLELNDPKPDQNISLINKTGHGSVEWVRQLVDILAGARIPARIVYVLPLQDLVKHGTLIPWIEVHNDFEWIAFDPVSGRQGFREDVLVWRTGDDPLVTISGGQPAEVDFSISRHALSQVSIAEQWARQTESRLMDFSLFALPVQTQNVYRIILMVPLGALVIVMLRNLVGLATFGTFMPVLIALAFRETSLVWGIIMFTMLVIVGLALRLYLEKLKLLLVPRLAAVLTIVIMLIAVFSIISVQLELERGLSVALFPVVILAMTIERMSIVLEENGSHEAFKLGTGSMVAAILGYLVMTDEWLGHIIFVFPETLLIVLAITLILGRYTGYRLLELWRFRGLIKEADKP</sequence>
<evidence type="ECO:0000259" key="3">
    <source>
        <dbReference type="Pfam" id="PF14402"/>
    </source>
</evidence>
<dbReference type="InterPro" id="IPR025840">
    <property type="entry name" value="7TM_transglut"/>
</dbReference>
<evidence type="ECO:0008006" key="6">
    <source>
        <dbReference type="Google" id="ProtNLM"/>
    </source>
</evidence>
<dbReference type="KEGG" id="kak:Kalk_18340"/>
<accession>A0A2K9LPM2</accession>
<name>A0A2K9LPM2_9GAMM</name>
<proteinExistence type="predicted"/>
<reference evidence="5" key="1">
    <citation type="submission" date="2017-08" db="EMBL/GenBank/DDBJ databases">
        <title>Direct submision.</title>
        <authorList>
            <person name="Kim S.-J."/>
            <person name="Rhee S.-K."/>
        </authorList>
    </citation>
    <scope>NUCLEOTIDE SEQUENCE [LARGE SCALE GENOMIC DNA]</scope>
    <source>
        <strain evidence="5">GI5</strain>
    </source>
</reference>
<dbReference type="InterPro" id="IPR025838">
    <property type="entry name" value="Transglut_i_TM"/>
</dbReference>